<name>A0ABV3NPP8_9ENTR</name>
<dbReference type="PROSITE" id="PS51782">
    <property type="entry name" value="LYSM"/>
    <property type="match status" value="1"/>
</dbReference>
<dbReference type="InterPro" id="IPR036779">
    <property type="entry name" value="LysM_dom_sf"/>
</dbReference>
<dbReference type="SUPFAM" id="SSF54106">
    <property type="entry name" value="LysM domain"/>
    <property type="match status" value="1"/>
</dbReference>
<evidence type="ECO:0000313" key="3">
    <source>
        <dbReference type="Proteomes" id="UP001555342"/>
    </source>
</evidence>
<dbReference type="RefSeq" id="WP_367593848.1">
    <property type="nucleotide sequence ID" value="NZ_JBFMVT010000002.1"/>
</dbReference>
<gene>
    <name evidence="2" type="ORF">AB1E22_02025</name>
</gene>
<dbReference type="EMBL" id="JBFMVT010000002">
    <property type="protein sequence ID" value="MEW7311507.1"/>
    <property type="molecule type" value="Genomic_DNA"/>
</dbReference>
<organism evidence="2 3">
    <name type="scientific">Buttiauxella gaviniae</name>
    <dbReference type="NCBI Taxonomy" id="82990"/>
    <lineage>
        <taxon>Bacteria</taxon>
        <taxon>Pseudomonadati</taxon>
        <taxon>Pseudomonadota</taxon>
        <taxon>Gammaproteobacteria</taxon>
        <taxon>Enterobacterales</taxon>
        <taxon>Enterobacteriaceae</taxon>
        <taxon>Buttiauxella</taxon>
    </lineage>
</organism>
<keyword evidence="3" id="KW-1185">Reference proteome</keyword>
<evidence type="ECO:0000259" key="1">
    <source>
        <dbReference type="PROSITE" id="PS51782"/>
    </source>
</evidence>
<dbReference type="SMART" id="SM00257">
    <property type="entry name" value="LysM"/>
    <property type="match status" value="1"/>
</dbReference>
<dbReference type="CDD" id="cd00118">
    <property type="entry name" value="LysM"/>
    <property type="match status" value="1"/>
</dbReference>
<evidence type="ECO:0000313" key="2">
    <source>
        <dbReference type="EMBL" id="MEW7311507.1"/>
    </source>
</evidence>
<protein>
    <submittedName>
        <fullName evidence="2">LysM domain-containing protein</fullName>
    </submittedName>
</protein>
<feature type="domain" description="LysM" evidence="1">
    <location>
        <begin position="53"/>
        <end position="97"/>
    </location>
</feature>
<dbReference type="Pfam" id="PF01476">
    <property type="entry name" value="LysM"/>
    <property type="match status" value="1"/>
</dbReference>
<reference evidence="2 3" key="1">
    <citation type="submission" date="2024-07" db="EMBL/GenBank/DDBJ databases">
        <authorList>
            <person name="Wang L."/>
        </authorList>
    </citation>
    <scope>NUCLEOTIDE SEQUENCE [LARGE SCALE GENOMIC DNA]</scope>
    <source>
        <strain evidence="2 3">WL359</strain>
    </source>
</reference>
<dbReference type="Proteomes" id="UP001555342">
    <property type="component" value="Unassembled WGS sequence"/>
</dbReference>
<comment type="caution">
    <text evidence="2">The sequence shown here is derived from an EMBL/GenBank/DDBJ whole genome shotgun (WGS) entry which is preliminary data.</text>
</comment>
<dbReference type="Gene3D" id="3.10.350.10">
    <property type="entry name" value="LysM domain"/>
    <property type="match status" value="1"/>
</dbReference>
<dbReference type="Gene3D" id="1.10.530.10">
    <property type="match status" value="1"/>
</dbReference>
<dbReference type="InterPro" id="IPR018392">
    <property type="entry name" value="LysM"/>
</dbReference>
<accession>A0ABV3NPP8</accession>
<sequence>MNSQPTPIFDKPHNKPKEYDGLLGWSAAWKCYIDQENKPVPLDDIESLSPEQESVIVHKGDTLGKIAKENYCSVEALTSFNGLKNPSLIYPGQIIKIPPQHYSYPSSGDEQIDDQCTLSFSFEDLIEQPIAGLKIKIVSGLGDVYESITDGMGKIEDLTTKAEAELKVFVSSAAGKIKEVASFTSSYGKFDIILSSPKVRVKGKSIALTGSAGSVGNSSKDINKVDAGRDPLGGPRIHITHVCPNSYDLFLSKNIIYWNQIIAASERSGIIPQSIAAVISAEAAKYTGGVWNPNSICIDSKNTTNEITLYKSSAAGMTQFLNGSWMSETFREGTYLYEKAYEKGFLADKPMLDKNGVEIKNKKGEIKYTKKFEASPDVWKTLDELKTERFITGKTPYPRKASYAVQQWLDLRFKPEYAIMAAVDYGIANLASLKNAGYNIDELSDAEKAKLIYLTHHLGLSDAKLFIKNKITEDKAERLLKAQIGVKSAAKNCKTHGGYIKAHRSWLTEYINNNINLGIYFCSELINPPKQEDTKLIDILSKI</sequence>
<proteinExistence type="predicted"/>